<dbReference type="NCBIfam" id="TIGR00135">
    <property type="entry name" value="gatC"/>
    <property type="match status" value="1"/>
</dbReference>
<dbReference type="GO" id="GO:0006450">
    <property type="term" value="P:regulation of translational fidelity"/>
    <property type="evidence" value="ECO:0007669"/>
    <property type="project" value="InterPro"/>
</dbReference>
<evidence type="ECO:0000313" key="1">
    <source>
        <dbReference type="EMBL" id="CAB4583311.1"/>
    </source>
</evidence>
<dbReference type="PANTHER" id="PTHR15004:SF0">
    <property type="entry name" value="GLUTAMYL-TRNA(GLN) AMIDOTRANSFERASE SUBUNIT C, MITOCHONDRIAL"/>
    <property type="match status" value="1"/>
</dbReference>
<dbReference type="HAMAP" id="MF_00122">
    <property type="entry name" value="GatC"/>
    <property type="match status" value="1"/>
</dbReference>
<protein>
    <submittedName>
        <fullName evidence="1">Unannotated protein</fullName>
    </submittedName>
</protein>
<dbReference type="AlphaFoldDB" id="A0A6J6F3H0"/>
<name>A0A6J6F3H0_9ZZZZ</name>
<proteinExistence type="inferred from homology"/>
<dbReference type="InterPro" id="IPR036113">
    <property type="entry name" value="Asp/Glu-ADT_sf_sub_c"/>
</dbReference>
<accession>A0A6J6F3H0</accession>
<dbReference type="GO" id="GO:0070681">
    <property type="term" value="P:glutaminyl-tRNAGln biosynthesis via transamidation"/>
    <property type="evidence" value="ECO:0007669"/>
    <property type="project" value="TreeGrafter"/>
</dbReference>
<dbReference type="Gene3D" id="1.10.20.60">
    <property type="entry name" value="Glu-tRNAGln amidotransferase C subunit, N-terminal domain"/>
    <property type="match status" value="1"/>
</dbReference>
<sequence>MDVSDRISTADVVKVAKLARLDLTSQEIETMTVQLDGMLEHFADMDALDLSHVASMTQPYPLRNVLRDDVVQPSLDRDEVLAVAPRVEDGRFHVPPIIGLDS</sequence>
<dbReference type="Pfam" id="PF02686">
    <property type="entry name" value="GatC"/>
    <property type="match status" value="1"/>
</dbReference>
<gene>
    <name evidence="1" type="ORF">UFOPK1493_03234</name>
</gene>
<organism evidence="1">
    <name type="scientific">freshwater metagenome</name>
    <dbReference type="NCBI Taxonomy" id="449393"/>
    <lineage>
        <taxon>unclassified sequences</taxon>
        <taxon>metagenomes</taxon>
        <taxon>ecological metagenomes</taxon>
    </lineage>
</organism>
<dbReference type="PANTHER" id="PTHR15004">
    <property type="entry name" value="GLUTAMYL-TRNA(GLN) AMIDOTRANSFERASE SUBUNIT C, MITOCHONDRIAL"/>
    <property type="match status" value="1"/>
</dbReference>
<reference evidence="1" key="1">
    <citation type="submission" date="2020-05" db="EMBL/GenBank/DDBJ databases">
        <authorList>
            <person name="Chiriac C."/>
            <person name="Salcher M."/>
            <person name="Ghai R."/>
            <person name="Kavagutti S V."/>
        </authorList>
    </citation>
    <scope>NUCLEOTIDE SEQUENCE</scope>
</reference>
<dbReference type="InterPro" id="IPR003837">
    <property type="entry name" value="GatC"/>
</dbReference>
<dbReference type="EMBL" id="CAEZSR010000168">
    <property type="protein sequence ID" value="CAB4583311.1"/>
    <property type="molecule type" value="Genomic_DNA"/>
</dbReference>
<dbReference type="SUPFAM" id="SSF141000">
    <property type="entry name" value="Glu-tRNAGln amidotransferase C subunit"/>
    <property type="match status" value="1"/>
</dbReference>